<dbReference type="SMART" id="SM00451">
    <property type="entry name" value="ZnF_U1"/>
    <property type="match status" value="4"/>
</dbReference>
<comment type="subcellular location">
    <subcellularLocation>
        <location evidence="2">Cytoplasm</location>
    </subcellularLocation>
    <subcellularLocation>
        <location evidence="1">Nucleus</location>
    </subcellularLocation>
</comment>
<comment type="caution">
    <text evidence="13">The sequence shown here is derived from an EMBL/GenBank/DDBJ whole genome shotgun (WGS) entry which is preliminary data.</text>
</comment>
<feature type="compositionally biased region" description="Acidic residues" evidence="11">
    <location>
        <begin position="305"/>
        <end position="316"/>
    </location>
</feature>
<dbReference type="EMBL" id="WKFB01000371">
    <property type="protein sequence ID" value="KAF6725179.1"/>
    <property type="molecule type" value="Genomic_DNA"/>
</dbReference>
<evidence type="ECO:0000256" key="5">
    <source>
        <dbReference type="ARBA" id="ARBA00022737"/>
    </source>
</evidence>
<keyword evidence="3" id="KW-0963">Cytoplasm</keyword>
<organism evidence="13 14">
    <name type="scientific">Oryzias melastigma</name>
    <name type="common">Marine medaka</name>
    <dbReference type="NCBI Taxonomy" id="30732"/>
    <lineage>
        <taxon>Eukaryota</taxon>
        <taxon>Metazoa</taxon>
        <taxon>Chordata</taxon>
        <taxon>Craniata</taxon>
        <taxon>Vertebrata</taxon>
        <taxon>Euteleostomi</taxon>
        <taxon>Actinopterygii</taxon>
        <taxon>Neopterygii</taxon>
        <taxon>Teleostei</taxon>
        <taxon>Neoteleostei</taxon>
        <taxon>Acanthomorphata</taxon>
        <taxon>Ovalentaria</taxon>
        <taxon>Atherinomorphae</taxon>
        <taxon>Beloniformes</taxon>
        <taxon>Adrianichthyidae</taxon>
        <taxon>Oryziinae</taxon>
        <taxon>Oryzias</taxon>
    </lineage>
</organism>
<feature type="region of interest" description="Disordered" evidence="11">
    <location>
        <begin position="228"/>
        <end position="324"/>
    </location>
</feature>
<dbReference type="GO" id="GO:0005634">
    <property type="term" value="C:nucleus"/>
    <property type="evidence" value="ECO:0007669"/>
    <property type="project" value="UniProtKB-SubCell"/>
</dbReference>
<feature type="domain" description="C2H2-type" evidence="12">
    <location>
        <begin position="212"/>
        <end position="234"/>
    </location>
</feature>
<evidence type="ECO:0000256" key="7">
    <source>
        <dbReference type="ARBA" id="ARBA00022833"/>
    </source>
</evidence>
<sequence>MAGSDDILCLSPELEKVHKMILEKEDLFSLSFCKVCSAVLLSKKQRLSHYTGRKHANKVRQYISLQNEKELLIKKQKTSDSQDGSNGDLDRTKACQLCNTIFTSKAVAESHYQGKFHAKRLKLEMTQVKLAGKASMADLPKEKPGLVVANVKGKYHNPERFCSICDASFNNPLMAQQHYKGRKHKKRMTRAKLMETYGFSSAQTPTLLSFKCVACNIEVNSISQYQSHLSGAKHRNQMKKSGGKNTTENQQSPEHTQGGSEPMDDQYTPADDRYTPANDRYTPANDQYTPANDQYTPANDRYTPADDEYTPADDEYTPANDWYTPANVRYTPADNRYTTADNRYTPADDHKTPVNNRYTSLDDQYTPGDDQYTPGDDQYTLADDQYGSDEEQYCIEDEQCAVPYQYTLEDGEFSELPQYT</sequence>
<evidence type="ECO:0000256" key="3">
    <source>
        <dbReference type="ARBA" id="ARBA00022490"/>
    </source>
</evidence>
<dbReference type="InterPro" id="IPR003604">
    <property type="entry name" value="Matrin/U1-like-C_Znf_C2H2"/>
</dbReference>
<feature type="domain" description="C2H2-type" evidence="12">
    <location>
        <begin position="95"/>
        <end position="117"/>
    </location>
</feature>
<dbReference type="InterPro" id="IPR013087">
    <property type="entry name" value="Znf_C2H2_type"/>
</dbReference>
<dbReference type="InterPro" id="IPR036236">
    <property type="entry name" value="Znf_C2H2_sf"/>
</dbReference>
<dbReference type="SUPFAM" id="SSF57667">
    <property type="entry name" value="beta-beta-alpha zinc fingers"/>
    <property type="match status" value="4"/>
</dbReference>
<reference evidence="13" key="1">
    <citation type="journal article" name="BMC Genomics">
        <title>Long-read sequencing and de novo genome assembly of marine medaka (Oryzias melastigma).</title>
        <authorList>
            <person name="Liang P."/>
            <person name="Saqib H.S.A."/>
            <person name="Ni X."/>
            <person name="Shen Y."/>
        </authorList>
    </citation>
    <scope>NUCLEOTIDE SEQUENCE</scope>
    <source>
        <strain evidence="13">Bigg-433</strain>
    </source>
</reference>
<proteinExistence type="predicted"/>
<dbReference type="PROSITE" id="PS00028">
    <property type="entry name" value="ZINC_FINGER_C2H2_1"/>
    <property type="match status" value="3"/>
</dbReference>
<dbReference type="GO" id="GO:0003723">
    <property type="term" value="F:RNA binding"/>
    <property type="evidence" value="ECO:0007669"/>
    <property type="project" value="UniProtKB-KW"/>
</dbReference>
<keyword evidence="5" id="KW-0677">Repeat</keyword>
<protein>
    <recommendedName>
        <fullName evidence="10">Zinc finger protein 346</fullName>
    </recommendedName>
</protein>
<keyword evidence="4" id="KW-0479">Metal-binding</keyword>
<evidence type="ECO:0000256" key="1">
    <source>
        <dbReference type="ARBA" id="ARBA00004123"/>
    </source>
</evidence>
<keyword evidence="7" id="KW-0862">Zinc</keyword>
<evidence type="ECO:0000313" key="14">
    <source>
        <dbReference type="Proteomes" id="UP000646548"/>
    </source>
</evidence>
<evidence type="ECO:0000256" key="10">
    <source>
        <dbReference type="ARBA" id="ARBA00039634"/>
    </source>
</evidence>
<feature type="compositionally biased region" description="Polar residues" evidence="11">
    <location>
        <begin position="243"/>
        <end position="259"/>
    </location>
</feature>
<feature type="compositionally biased region" description="Polar residues" evidence="11">
    <location>
        <begin position="353"/>
        <end position="363"/>
    </location>
</feature>
<dbReference type="AlphaFoldDB" id="A0A834C9S2"/>
<evidence type="ECO:0000259" key="12">
    <source>
        <dbReference type="PROSITE" id="PS00028"/>
    </source>
</evidence>
<keyword evidence="9" id="KW-0539">Nucleus</keyword>
<feature type="domain" description="C2H2-type" evidence="12">
    <location>
        <begin position="162"/>
        <end position="184"/>
    </location>
</feature>
<evidence type="ECO:0000256" key="8">
    <source>
        <dbReference type="ARBA" id="ARBA00022884"/>
    </source>
</evidence>
<evidence type="ECO:0000313" key="13">
    <source>
        <dbReference type="EMBL" id="KAF6725179.1"/>
    </source>
</evidence>
<keyword evidence="8" id="KW-0694">RNA-binding</keyword>
<gene>
    <name evidence="13" type="ORF">FQA47_014442</name>
</gene>
<feature type="region of interest" description="Disordered" evidence="11">
    <location>
        <begin position="336"/>
        <end position="377"/>
    </location>
</feature>
<evidence type="ECO:0000256" key="4">
    <source>
        <dbReference type="ARBA" id="ARBA00022723"/>
    </source>
</evidence>
<dbReference type="GO" id="GO:0008270">
    <property type="term" value="F:zinc ion binding"/>
    <property type="evidence" value="ECO:0007669"/>
    <property type="project" value="UniProtKB-KW"/>
</dbReference>
<feature type="compositionally biased region" description="Basic residues" evidence="11">
    <location>
        <begin position="231"/>
        <end position="242"/>
    </location>
</feature>
<dbReference type="GO" id="GO:0005737">
    <property type="term" value="C:cytoplasm"/>
    <property type="evidence" value="ECO:0007669"/>
    <property type="project" value="UniProtKB-SubCell"/>
</dbReference>
<dbReference type="PANTHER" id="PTHR46144">
    <property type="entry name" value="ZINC FINGER PROTEIN 385B-LIKE"/>
    <property type="match status" value="1"/>
</dbReference>
<dbReference type="Pfam" id="PF12874">
    <property type="entry name" value="zf-met"/>
    <property type="match status" value="4"/>
</dbReference>
<dbReference type="Proteomes" id="UP000646548">
    <property type="component" value="Unassembled WGS sequence"/>
</dbReference>
<evidence type="ECO:0000256" key="2">
    <source>
        <dbReference type="ARBA" id="ARBA00004496"/>
    </source>
</evidence>
<feature type="compositionally biased region" description="Polar residues" evidence="11">
    <location>
        <begin position="284"/>
        <end position="297"/>
    </location>
</feature>
<dbReference type="SMART" id="SM00355">
    <property type="entry name" value="ZnF_C2H2"/>
    <property type="match status" value="4"/>
</dbReference>
<name>A0A834C9S2_ORYME</name>
<evidence type="ECO:0000256" key="6">
    <source>
        <dbReference type="ARBA" id="ARBA00022771"/>
    </source>
</evidence>
<dbReference type="PANTHER" id="PTHR46144:SF5">
    <property type="entry name" value="ZINC FINGER PROTEIN 346"/>
    <property type="match status" value="1"/>
</dbReference>
<dbReference type="InterPro" id="IPR051868">
    <property type="entry name" value="ZN346_ZMAT4"/>
</dbReference>
<dbReference type="Gene3D" id="3.30.160.60">
    <property type="entry name" value="Classic Zinc Finger"/>
    <property type="match status" value="4"/>
</dbReference>
<keyword evidence="6" id="KW-0863">Zinc-finger</keyword>
<accession>A0A834C9S2</accession>
<evidence type="ECO:0000256" key="11">
    <source>
        <dbReference type="SAM" id="MobiDB-lite"/>
    </source>
</evidence>
<evidence type="ECO:0000256" key="9">
    <source>
        <dbReference type="ARBA" id="ARBA00023242"/>
    </source>
</evidence>